<dbReference type="AlphaFoldDB" id="A0A5R8NCZ5"/>
<accession>A0A5R8NCZ5</accession>
<gene>
    <name evidence="1" type="ORF">FEK34_26205</name>
</gene>
<dbReference type="Proteomes" id="UP000306378">
    <property type="component" value="Unassembled WGS sequence"/>
</dbReference>
<evidence type="ECO:0000313" key="1">
    <source>
        <dbReference type="EMBL" id="TLF73591.1"/>
    </source>
</evidence>
<name>A0A5R8NCZ5_9NOCA</name>
<comment type="caution">
    <text evidence="1">The sequence shown here is derived from an EMBL/GenBank/DDBJ whole genome shotgun (WGS) entry which is preliminary data.</text>
</comment>
<organism evidence="1 2">
    <name type="scientific">Nocardia cyriacigeorgica</name>
    <dbReference type="NCBI Taxonomy" id="135487"/>
    <lineage>
        <taxon>Bacteria</taxon>
        <taxon>Bacillati</taxon>
        <taxon>Actinomycetota</taxon>
        <taxon>Actinomycetes</taxon>
        <taxon>Mycobacteriales</taxon>
        <taxon>Nocardiaceae</taxon>
        <taxon>Nocardia</taxon>
    </lineage>
</organism>
<proteinExistence type="predicted"/>
<sequence>MSLSPGYGETPVHDDEVSLLLPDVRELLGEPLSKAALYDLEQAVQEEVTEDLMYDWEVDKRSYIDLLRRFDGHRDPSELAAFIGTKPLGE</sequence>
<protein>
    <submittedName>
        <fullName evidence="1">Uncharacterized protein</fullName>
    </submittedName>
</protein>
<dbReference type="EMBL" id="VBUT01000012">
    <property type="protein sequence ID" value="TLF73591.1"/>
    <property type="molecule type" value="Genomic_DNA"/>
</dbReference>
<reference evidence="1 2" key="1">
    <citation type="submission" date="2019-05" db="EMBL/GenBank/DDBJ databases">
        <title>Genomes sequences of two Nocardia cyriacigeorgica environmental isolates, type strains Nocardia asteroides ATCC 19247 and Nocardia cyriacigeorgica DSM 44484.</title>
        <authorList>
            <person name="Vautrin F."/>
            <person name="Bergeron E."/>
            <person name="Dubost A."/>
            <person name="Abrouk D."/>
            <person name="Rodriguez Nava V."/>
            <person name="Pujic P."/>
        </authorList>
    </citation>
    <scope>NUCLEOTIDE SEQUENCE [LARGE SCALE GENOMIC DNA]</scope>
    <source>
        <strain evidence="1 2">EML 446</strain>
    </source>
</reference>
<evidence type="ECO:0000313" key="2">
    <source>
        <dbReference type="Proteomes" id="UP000306378"/>
    </source>
</evidence>